<protein>
    <submittedName>
        <fullName evidence="1">Coat protein</fullName>
    </submittedName>
</protein>
<evidence type="ECO:0000313" key="1">
    <source>
        <dbReference type="EMBL" id="AVO22581.1"/>
    </source>
</evidence>
<dbReference type="KEGG" id="vg:55607742"/>
<accession>A0A2P1JTX1</accession>
<dbReference type="GO" id="GO:0019028">
    <property type="term" value="C:viral capsid"/>
    <property type="evidence" value="ECO:0007669"/>
    <property type="project" value="UniProtKB-KW"/>
</dbReference>
<sequence>MTTRLIDVIQPEIFTPYTIQQTMEKSALVQSGIIENNSEFDELASGPNTLINMPFWNDLGNDESQVMKDEGNMSINKITTGQDIARKHARVNAWGANGLSALLSGDDPMRAIGQRVASYWSRDMQRILLATLDGVFKSSSMASKVHDVTSEEGDKGTLNANTFLDAIQKMGDAKELLTGVMMHSAVETELRKQDLIEYVPQSQQGQPIPYFMGKRVIVDDAMPYDTNTGVAEMYIFGQGAIALGNGSHPRIIPTEVDRNKQSYSGEEVLINRRIFILHPRGIKWNEGGVTDEFPTNAEIAVGARWTRVYEPKAVRIVKFRFNTIPQTTSGGA</sequence>
<dbReference type="InterPro" id="IPR045404">
    <property type="entry name" value="Gp13-like"/>
</dbReference>
<dbReference type="RefSeq" id="YP_009837551.1">
    <property type="nucleotide sequence ID" value="NC_048701.1"/>
</dbReference>
<evidence type="ECO:0000313" key="2">
    <source>
        <dbReference type="Proteomes" id="UP000240948"/>
    </source>
</evidence>
<dbReference type="Proteomes" id="UP000240948">
    <property type="component" value="Segment"/>
</dbReference>
<keyword evidence="2" id="KW-1185">Reference proteome</keyword>
<name>A0A2P1JTX1_9CAUD</name>
<reference evidence="1 2" key="1">
    <citation type="submission" date="2018-02" db="EMBL/GenBank/DDBJ databases">
        <title>Identification and Molecular Characterization of a Novel Bacteriophage isolated from Anoxybacillus caldiproteolyticus.</title>
        <authorList>
            <person name="Sahin E."/>
            <person name="Karaca B."/>
            <person name="Gursoy G.E."/>
            <person name="Coleri Cihan A."/>
        </authorList>
    </citation>
    <scope>NUCLEOTIDE SEQUENCE [LARGE SCALE GENOMIC DNA]</scope>
</reference>
<organism evidence="1 2">
    <name type="scientific">Anoxybacillus phage A403</name>
    <dbReference type="NCBI Taxonomy" id="2099336"/>
    <lineage>
        <taxon>Viruses</taxon>
        <taxon>Duplodnaviria</taxon>
        <taxon>Heunggongvirae</taxon>
        <taxon>Uroviricota</taxon>
        <taxon>Caudoviricetes</taxon>
        <taxon>Tandoganvirus</taxon>
        <taxon>Tandoganvirus A403</taxon>
    </lineage>
</organism>
<dbReference type="EMBL" id="MG969427">
    <property type="protein sequence ID" value="AVO22581.1"/>
    <property type="molecule type" value="Genomic_DNA"/>
</dbReference>
<proteinExistence type="predicted"/>
<dbReference type="Pfam" id="PF20036">
    <property type="entry name" value="Gp13-like"/>
    <property type="match status" value="1"/>
</dbReference>
<dbReference type="GeneID" id="55607742"/>
<keyword evidence="1" id="KW-0946">Virion</keyword>
<keyword evidence="1" id="KW-0167">Capsid protein</keyword>